<dbReference type="SMART" id="SM00903">
    <property type="entry name" value="Flavin_Reduct"/>
    <property type="match status" value="1"/>
</dbReference>
<evidence type="ECO:0000313" key="4">
    <source>
        <dbReference type="Proteomes" id="UP000237447"/>
    </source>
</evidence>
<organism evidence="3 4">
    <name type="scientific">Agrobacterium rosae</name>
    <dbReference type="NCBI Taxonomy" id="1972867"/>
    <lineage>
        <taxon>Bacteria</taxon>
        <taxon>Pseudomonadati</taxon>
        <taxon>Pseudomonadota</taxon>
        <taxon>Alphaproteobacteria</taxon>
        <taxon>Hyphomicrobiales</taxon>
        <taxon>Rhizobiaceae</taxon>
        <taxon>Rhizobium/Agrobacterium group</taxon>
        <taxon>Agrobacterium</taxon>
    </lineage>
</organism>
<dbReference type="GO" id="GO:0010181">
    <property type="term" value="F:FMN binding"/>
    <property type="evidence" value="ECO:0007669"/>
    <property type="project" value="InterPro"/>
</dbReference>
<dbReference type="SUPFAM" id="SSF50475">
    <property type="entry name" value="FMN-binding split barrel"/>
    <property type="match status" value="1"/>
</dbReference>
<accession>A0AAE5RZ75</accession>
<dbReference type="PANTHER" id="PTHR43812:SF2">
    <property type="entry name" value="FLAVIN REDUCTASE LIKE DOMAIN-CONTAINING PROTEIN"/>
    <property type="match status" value="1"/>
</dbReference>
<dbReference type="InterPro" id="IPR012349">
    <property type="entry name" value="Split_barrel_FMN-bd"/>
</dbReference>
<dbReference type="GeneID" id="86879431"/>
<feature type="domain" description="Flavin reductase like" evidence="1">
    <location>
        <begin position="21"/>
        <end position="173"/>
    </location>
</feature>
<reference evidence="3 4" key="1">
    <citation type="journal article" date="2018" name="Syst. Appl. Microbiol.">
        <title>Agrobacterium rosae sp. nov., isolated from galls on different agricultural crops.</title>
        <authorList>
            <person name="Kuzmanovic N."/>
            <person name="Pulawska J."/>
            <person name="Smalla K."/>
            <person name="Nesme X."/>
        </authorList>
    </citation>
    <scope>NUCLEOTIDE SEQUENCE [LARGE SCALE GENOMIC DNA]</scope>
    <source>
        <strain evidence="3 4">NCPPB 1650</strain>
    </source>
</reference>
<dbReference type="EMBL" id="JAVRAD010000001">
    <property type="protein sequence ID" value="MDX8327617.1"/>
    <property type="molecule type" value="Genomic_DNA"/>
</dbReference>
<dbReference type="GO" id="GO:0016646">
    <property type="term" value="F:oxidoreductase activity, acting on the CH-NH group of donors, NAD or NADP as acceptor"/>
    <property type="evidence" value="ECO:0007669"/>
    <property type="project" value="UniProtKB-ARBA"/>
</dbReference>
<reference evidence="2 5" key="2">
    <citation type="journal article" date="2023" name="Phytobiomes J">
        <title>Deciphering the key players within the bacterial microbiota associated with aerial crown gall tumors on rhododendron: Insights into the gallobiome.</title>
        <authorList>
            <person name="Kuzmanovic N."/>
            <person name="Nesme J."/>
            <person name="Wolf J."/>
            <person name="Neumann-Schaal M."/>
            <person name="Petersen J."/>
            <person name="Fernandez-Gnecco G."/>
            <person name="Sproeer C."/>
            <person name="Bunk B."/>
            <person name="Overmann J."/>
            <person name="Sorensen S.J."/>
            <person name="Idczak E."/>
            <person name="Smalla K."/>
        </authorList>
    </citation>
    <scope>NUCLEOTIDE SEQUENCE [LARGE SCALE GENOMIC DNA]</scope>
    <source>
        <strain evidence="2">Rho-14.1</strain>
        <strain evidence="5">rho-14.1</strain>
    </source>
</reference>
<dbReference type="AlphaFoldDB" id="A0AAE5RZ75"/>
<dbReference type="RefSeq" id="WP_103657758.1">
    <property type="nucleotide sequence ID" value="NZ_CP192764.1"/>
</dbReference>
<comment type="caution">
    <text evidence="3">The sequence shown here is derived from an EMBL/GenBank/DDBJ whole genome shotgun (WGS) entry which is preliminary data.</text>
</comment>
<keyword evidence="2" id="KW-0560">Oxidoreductase</keyword>
<name>A0AAE5RZ75_9HYPH</name>
<evidence type="ECO:0000313" key="3">
    <source>
        <dbReference type="EMBL" id="POO52383.1"/>
    </source>
</evidence>
<proteinExistence type="predicted"/>
<evidence type="ECO:0000313" key="2">
    <source>
        <dbReference type="EMBL" id="MDX8327617.1"/>
    </source>
</evidence>
<dbReference type="PANTHER" id="PTHR43812">
    <property type="entry name" value="BLR2425 PROTEIN"/>
    <property type="match status" value="1"/>
</dbReference>
<protein>
    <submittedName>
        <fullName evidence="2 3">Flavin reductase</fullName>
        <ecNumber evidence="2">1.5.1.-</ecNumber>
    </submittedName>
</protein>
<dbReference type="Proteomes" id="UP000237447">
    <property type="component" value="Unassembled WGS sequence"/>
</dbReference>
<dbReference type="Gene3D" id="2.30.110.10">
    <property type="entry name" value="Electron Transport, Fmn-binding Protein, Chain A"/>
    <property type="match status" value="1"/>
</dbReference>
<gene>
    <name evidence="3" type="ORF">CPJ18_08765</name>
    <name evidence="2" type="ORF">RMS29_00115</name>
</gene>
<dbReference type="Pfam" id="PF01613">
    <property type="entry name" value="Flavin_Reduct"/>
    <property type="match status" value="1"/>
</dbReference>
<dbReference type="EC" id="1.5.1.-" evidence="2"/>
<dbReference type="Proteomes" id="UP001277561">
    <property type="component" value="Unassembled WGS sequence"/>
</dbReference>
<dbReference type="InterPro" id="IPR002563">
    <property type="entry name" value="Flavin_Rdtase-like_dom"/>
</dbReference>
<evidence type="ECO:0000259" key="1">
    <source>
        <dbReference type="SMART" id="SM00903"/>
    </source>
</evidence>
<sequence>MFYSTDTNRHGLSHDPFKAIVSPRPIGWIGSKGGDGSLNLAPYSFFNAVSDTPKLIMFSSSGHKHSVRNVEESGVFTANLVSRNLVEQMNASSAPVEYGVNEFEIAGLTAKQCELVDAPYVAEAFAALECQVTQIIRPIDVNGAESESWVVFGQVVGIHINEAVIENGRIDMGRARPVARMGYMDYCDGGADVFQLVRPGGR</sequence>
<keyword evidence="5" id="KW-1185">Reference proteome</keyword>
<evidence type="ECO:0000313" key="5">
    <source>
        <dbReference type="Proteomes" id="UP001277561"/>
    </source>
</evidence>
<dbReference type="EMBL" id="NXEJ01000004">
    <property type="protein sequence ID" value="POO52383.1"/>
    <property type="molecule type" value="Genomic_DNA"/>
</dbReference>